<dbReference type="Proteomes" id="UP000195893">
    <property type="component" value="Unassembled WGS sequence"/>
</dbReference>
<reference evidence="1 2" key="1">
    <citation type="submission" date="2017-04" db="EMBL/GenBank/DDBJ databases">
        <title>Complete genome of Campylobacter concisus ATCC 33237T and draft genomes for an additional eight well characterized C. concisus strains.</title>
        <authorList>
            <person name="Cornelius A.J."/>
            <person name="Miller W.G."/>
            <person name="Lastovica A.J."/>
            <person name="On S.L."/>
            <person name="French N.P."/>
            <person name="Vandenberg O."/>
            <person name="Biggs P.J."/>
        </authorList>
    </citation>
    <scope>NUCLEOTIDE SEQUENCE [LARGE SCALE GENOMIC DNA]</scope>
    <source>
        <strain evidence="1 2">Lasto127.99</strain>
    </source>
</reference>
<name>A0A1Y5NCI2_9BACT</name>
<dbReference type="RefSeq" id="WP_087581176.1">
    <property type="nucleotide sequence ID" value="NZ_NDYQ01000003.1"/>
</dbReference>
<protein>
    <submittedName>
        <fullName evidence="1">Uncharacterized protein</fullName>
    </submittedName>
</protein>
<gene>
    <name evidence="1" type="ORF">B9N60_02700</name>
</gene>
<comment type="caution">
    <text evidence="1">The sequence shown here is derived from an EMBL/GenBank/DDBJ whole genome shotgun (WGS) entry which is preliminary data.</text>
</comment>
<proteinExistence type="predicted"/>
<organism evidence="1 2">
    <name type="scientific">Campylobacter concisus</name>
    <dbReference type="NCBI Taxonomy" id="199"/>
    <lineage>
        <taxon>Bacteria</taxon>
        <taxon>Pseudomonadati</taxon>
        <taxon>Campylobacterota</taxon>
        <taxon>Epsilonproteobacteria</taxon>
        <taxon>Campylobacterales</taxon>
        <taxon>Campylobacteraceae</taxon>
        <taxon>Campylobacter</taxon>
    </lineage>
</organism>
<sequence>MRNKTRSNGAKGKSRDKDLEAFDDGKVDKDAAKAEAIEAFLNGILSGHGMALHEKAFFTKMIDDVKNGDVDGFVMDDFYFLTKFNGSKKGANKALQTLRGYFCRLCEAVEIKISTQDDEDMRLCYENFKKARGLLNIALPLDGCFCQSLDEVEQRKAALIEAHRQGKYYVDECGREIDFDPEKEELSVIYSEFLKRAYNYFIGILPSKRFPSIEKQKQFAKDRFRDALHDMDIFYKTKIGDIIDNSTLTQSICNYVMKNFADFLAEYEKTENDFRKSDK</sequence>
<evidence type="ECO:0000313" key="1">
    <source>
        <dbReference type="EMBL" id="OUT18578.1"/>
    </source>
</evidence>
<evidence type="ECO:0000313" key="2">
    <source>
        <dbReference type="Proteomes" id="UP000195893"/>
    </source>
</evidence>
<dbReference type="AlphaFoldDB" id="A0A1Y5NCI2"/>
<dbReference type="EMBL" id="NDYQ01000003">
    <property type="protein sequence ID" value="OUT18578.1"/>
    <property type="molecule type" value="Genomic_DNA"/>
</dbReference>
<accession>A0A1Y5NCI2</accession>